<proteinExistence type="predicted"/>
<dbReference type="PROSITE" id="PS51257">
    <property type="entry name" value="PROKAR_LIPOPROTEIN"/>
    <property type="match status" value="1"/>
</dbReference>
<keyword evidence="1" id="KW-1133">Transmembrane helix</keyword>
<reference evidence="2" key="1">
    <citation type="journal article" date="2015" name="Nature">
        <title>Complex archaea that bridge the gap between prokaryotes and eukaryotes.</title>
        <authorList>
            <person name="Spang A."/>
            <person name="Saw J.H."/>
            <person name="Jorgensen S.L."/>
            <person name="Zaremba-Niedzwiedzka K."/>
            <person name="Martijn J."/>
            <person name="Lind A.E."/>
            <person name="van Eijk R."/>
            <person name="Schleper C."/>
            <person name="Guy L."/>
            <person name="Ettema T.J."/>
        </authorList>
    </citation>
    <scope>NUCLEOTIDE SEQUENCE</scope>
</reference>
<protein>
    <submittedName>
        <fullName evidence="2">Uncharacterized protein</fullName>
    </submittedName>
</protein>
<evidence type="ECO:0000256" key="1">
    <source>
        <dbReference type="SAM" id="Phobius"/>
    </source>
</evidence>
<dbReference type="EMBL" id="LAZR01000366">
    <property type="protein sequence ID" value="KKN72247.1"/>
    <property type="molecule type" value="Genomic_DNA"/>
</dbReference>
<accession>A0A0F9TBA2</accession>
<dbReference type="AlphaFoldDB" id="A0A0F9TBA2"/>
<evidence type="ECO:0000313" key="2">
    <source>
        <dbReference type="EMBL" id="KKN72247.1"/>
    </source>
</evidence>
<organism evidence="2">
    <name type="scientific">marine sediment metagenome</name>
    <dbReference type="NCBI Taxonomy" id="412755"/>
    <lineage>
        <taxon>unclassified sequences</taxon>
        <taxon>metagenomes</taxon>
        <taxon>ecological metagenomes</taxon>
    </lineage>
</organism>
<name>A0A0F9TBA2_9ZZZZ</name>
<comment type="caution">
    <text evidence="2">The sequence shown here is derived from an EMBL/GenBank/DDBJ whole genome shotgun (WGS) entry which is preliminary data.</text>
</comment>
<keyword evidence="1" id="KW-0472">Membrane</keyword>
<keyword evidence="1" id="KW-0812">Transmembrane</keyword>
<feature type="transmembrane region" description="Helical" evidence="1">
    <location>
        <begin position="7"/>
        <end position="28"/>
    </location>
</feature>
<gene>
    <name evidence="2" type="ORF">LCGC14_0413010</name>
</gene>
<sequence length="171" mass="18800">MGKGGKALGVVGLILGACGLGLGGFAWLSVSRLESQVVLIQEQNIWYKYNITNFACNPTNTYLTFSGLTVEFELGLNESVYFSFSARAHTEPIAGWSRIVVFFRVDDIFGTDPRAEVGTYNGAFPVNFMLNLQDVREDLTPGVHNVTVVIRGESGANYIHHSMLLVQKFTT</sequence>